<dbReference type="InterPro" id="IPR050263">
    <property type="entry name" value="Bact_Fimbrial_Adh_Pro"/>
</dbReference>
<organism evidence="7 8">
    <name type="scientific">Silvania hatchlandensis</name>
    <dbReference type="NCBI Taxonomy" id="2926469"/>
    <lineage>
        <taxon>Bacteria</taxon>
        <taxon>Pseudomonadati</taxon>
        <taxon>Pseudomonadota</taxon>
        <taxon>Gammaproteobacteria</taxon>
        <taxon>Enterobacterales</taxon>
        <taxon>Enterobacteriaceae</taxon>
        <taxon>Silvania</taxon>
    </lineage>
</organism>
<evidence type="ECO:0000313" key="8">
    <source>
        <dbReference type="Proteomes" id="UP001063816"/>
    </source>
</evidence>
<reference evidence="7" key="1">
    <citation type="submission" date="2022-05" db="EMBL/GenBank/DDBJ databases">
        <title>Description of a novel species of Leclercia; Leclercia tamurae and the Proposal for a Novel Genus Silvania gen. nov. Containing Two Novel Species Silvania hatchlandensis sp. nov. and Silvania confinis sp. nov. Isolated from the Rhizosphere of Oak.</title>
        <authorList>
            <person name="Maddock D.W."/>
            <person name="Brady C.L."/>
            <person name="Denman S."/>
            <person name="Arnold D."/>
        </authorList>
    </citation>
    <scope>NUCLEOTIDE SEQUENCE</scope>
    <source>
        <strain evidence="7">H19S6</strain>
    </source>
</reference>
<sequence length="176" mass="17703">MKVNLLNGSVVVLLASLGSVTQATAANNEVTFVGSVLDTACTVTVNNGQSTVELGGTLKSDLAAQGDTGAPKTFSILLSGCPTDGPTAAYIKFSGETDGNNTYFKNTATSSAATNVAVLIKQGEHTVEVNDGNAAIMLPSAGGDVNVDYTAQLVATATGATKGAVSSTLTYNVSYQ</sequence>
<protein>
    <submittedName>
        <fullName evidence="7">Fimbrial protein SthA</fullName>
    </submittedName>
</protein>
<dbReference type="Gene3D" id="2.60.40.1090">
    <property type="entry name" value="Fimbrial-type adhesion domain"/>
    <property type="match status" value="1"/>
</dbReference>
<evidence type="ECO:0000256" key="4">
    <source>
        <dbReference type="ARBA" id="ARBA00023263"/>
    </source>
</evidence>
<dbReference type="SUPFAM" id="SSF49401">
    <property type="entry name" value="Bacterial adhesins"/>
    <property type="match status" value="1"/>
</dbReference>
<comment type="subcellular location">
    <subcellularLocation>
        <location evidence="1">Fimbrium</location>
    </subcellularLocation>
</comment>
<evidence type="ECO:0000256" key="5">
    <source>
        <dbReference type="SAM" id="SignalP"/>
    </source>
</evidence>
<dbReference type="GO" id="GO:0009289">
    <property type="term" value="C:pilus"/>
    <property type="evidence" value="ECO:0007669"/>
    <property type="project" value="UniProtKB-SubCell"/>
</dbReference>
<proteinExistence type="inferred from homology"/>
<dbReference type="InterPro" id="IPR008966">
    <property type="entry name" value="Adhesion_dom_sf"/>
</dbReference>
<dbReference type="Proteomes" id="UP001063816">
    <property type="component" value="Unassembled WGS sequence"/>
</dbReference>
<feature type="signal peptide" evidence="5">
    <location>
        <begin position="1"/>
        <end position="25"/>
    </location>
</feature>
<keyword evidence="8" id="KW-1185">Reference proteome</keyword>
<dbReference type="EMBL" id="JAMGZK010000052">
    <property type="protein sequence ID" value="MCU6665805.1"/>
    <property type="molecule type" value="Genomic_DNA"/>
</dbReference>
<accession>A0A9J6QBF9</accession>
<dbReference type="PANTHER" id="PTHR33420">
    <property type="entry name" value="FIMBRIAL SUBUNIT ELFA-RELATED"/>
    <property type="match status" value="1"/>
</dbReference>
<dbReference type="GO" id="GO:0043709">
    <property type="term" value="P:cell adhesion involved in single-species biofilm formation"/>
    <property type="evidence" value="ECO:0007669"/>
    <property type="project" value="TreeGrafter"/>
</dbReference>
<dbReference type="InterPro" id="IPR036937">
    <property type="entry name" value="Adhesion_dom_fimbrial_sf"/>
</dbReference>
<keyword evidence="4" id="KW-0281">Fimbrium</keyword>
<evidence type="ECO:0000256" key="3">
    <source>
        <dbReference type="ARBA" id="ARBA00022729"/>
    </source>
</evidence>
<evidence type="ECO:0000256" key="1">
    <source>
        <dbReference type="ARBA" id="ARBA00004561"/>
    </source>
</evidence>
<name>A0A9J6QBF9_9ENTR</name>
<feature type="domain" description="Fimbrial-type adhesion" evidence="6">
    <location>
        <begin position="32"/>
        <end position="176"/>
    </location>
</feature>
<dbReference type="InterPro" id="IPR000259">
    <property type="entry name" value="Adhesion_dom_fimbrial"/>
</dbReference>
<evidence type="ECO:0000259" key="6">
    <source>
        <dbReference type="Pfam" id="PF00419"/>
    </source>
</evidence>
<comment type="similarity">
    <text evidence="2">Belongs to the fimbrial protein family.</text>
</comment>
<evidence type="ECO:0000313" key="7">
    <source>
        <dbReference type="EMBL" id="MCU6665805.1"/>
    </source>
</evidence>
<comment type="caution">
    <text evidence="7">The sequence shown here is derived from an EMBL/GenBank/DDBJ whole genome shotgun (WGS) entry which is preliminary data.</text>
</comment>
<dbReference type="Pfam" id="PF00419">
    <property type="entry name" value="Fimbrial"/>
    <property type="match status" value="1"/>
</dbReference>
<dbReference type="PANTHER" id="PTHR33420:SF3">
    <property type="entry name" value="FIMBRIAL SUBUNIT ELFA"/>
    <property type="match status" value="1"/>
</dbReference>
<evidence type="ECO:0000256" key="2">
    <source>
        <dbReference type="ARBA" id="ARBA00006671"/>
    </source>
</evidence>
<gene>
    <name evidence="7" type="primary">sthA</name>
    <name evidence="7" type="ORF">M8014_15805</name>
</gene>
<dbReference type="AlphaFoldDB" id="A0A9J6QBF9"/>
<feature type="chain" id="PRO_5039903550" evidence="5">
    <location>
        <begin position="26"/>
        <end position="176"/>
    </location>
</feature>
<keyword evidence="3 5" id="KW-0732">Signal</keyword>
<dbReference type="RefSeq" id="WP_271283347.1">
    <property type="nucleotide sequence ID" value="NZ_JAMGZK010000052.1"/>
</dbReference>